<sequence>MNITSPPYPFPTRGTRIDGPHFLAIHRDILPSSLVEGCDAPDVSFTAFPHRSHFLGERTPEIWVPLFLHNLYDLLVEAGHREDDLVQKEEEEMSRNESGFNFINRASPLDVSDLWSSNDGAGVPTWRGRGCTAHLPRREVPVDQWLFASLGCNFTGILQYDLNFKGVYVDFKPTRYT</sequence>
<dbReference type="Proteomes" id="UP000467700">
    <property type="component" value="Unassembled WGS sequence"/>
</dbReference>
<reference evidence="1 2" key="1">
    <citation type="submission" date="2020-01" db="EMBL/GenBank/DDBJ databases">
        <authorList>
            <person name="Gupta K D."/>
        </authorList>
    </citation>
    <scope>NUCLEOTIDE SEQUENCE [LARGE SCALE GENOMIC DNA]</scope>
</reference>
<name>A0A8S0XSG0_CYCAE</name>
<proteinExistence type="predicted"/>
<keyword evidence="2" id="KW-1185">Reference proteome</keyword>
<dbReference type="AlphaFoldDB" id="A0A8S0XSG0"/>
<gene>
    <name evidence="1" type="ORF">AAE3_LOCUS12561</name>
</gene>
<evidence type="ECO:0000313" key="2">
    <source>
        <dbReference type="Proteomes" id="UP000467700"/>
    </source>
</evidence>
<dbReference type="EMBL" id="CACVBS010000090">
    <property type="protein sequence ID" value="CAA7270323.1"/>
    <property type="molecule type" value="Genomic_DNA"/>
</dbReference>
<organism evidence="1 2">
    <name type="scientific">Cyclocybe aegerita</name>
    <name type="common">Black poplar mushroom</name>
    <name type="synonym">Agrocybe aegerita</name>
    <dbReference type="NCBI Taxonomy" id="1973307"/>
    <lineage>
        <taxon>Eukaryota</taxon>
        <taxon>Fungi</taxon>
        <taxon>Dikarya</taxon>
        <taxon>Basidiomycota</taxon>
        <taxon>Agaricomycotina</taxon>
        <taxon>Agaricomycetes</taxon>
        <taxon>Agaricomycetidae</taxon>
        <taxon>Agaricales</taxon>
        <taxon>Agaricineae</taxon>
        <taxon>Bolbitiaceae</taxon>
        <taxon>Cyclocybe</taxon>
    </lineage>
</organism>
<comment type="caution">
    <text evidence="1">The sequence shown here is derived from an EMBL/GenBank/DDBJ whole genome shotgun (WGS) entry which is preliminary data.</text>
</comment>
<evidence type="ECO:0000313" key="1">
    <source>
        <dbReference type="EMBL" id="CAA7270323.1"/>
    </source>
</evidence>
<accession>A0A8S0XSG0</accession>
<protein>
    <submittedName>
        <fullName evidence="1">Uncharacterized protein</fullName>
    </submittedName>
</protein>